<dbReference type="RefSeq" id="WP_224139274.1">
    <property type="nucleotide sequence ID" value="NZ_JAIQUM010000024.1"/>
</dbReference>
<sequence length="57" mass="6695">MISTEREELEYRINQQKKELIQIAGLTGLNSPKTICCSQKLDQLITIYQKLSNKKRR</sequence>
<dbReference type="InterPro" id="IPR036638">
    <property type="entry name" value="HLH_DNA-bd_sf"/>
</dbReference>
<dbReference type="InterPro" id="IPR018540">
    <property type="entry name" value="Spo0E-like"/>
</dbReference>
<evidence type="ECO:0000313" key="2">
    <source>
        <dbReference type="Proteomes" id="UP001165287"/>
    </source>
</evidence>
<organism evidence="1 2">
    <name type="scientific">Metabacillus rhizolycopersici</name>
    <dbReference type="NCBI Taxonomy" id="2875709"/>
    <lineage>
        <taxon>Bacteria</taxon>
        <taxon>Bacillati</taxon>
        <taxon>Bacillota</taxon>
        <taxon>Bacilli</taxon>
        <taxon>Bacillales</taxon>
        <taxon>Bacillaceae</taxon>
        <taxon>Metabacillus</taxon>
    </lineage>
</organism>
<reference evidence="1" key="1">
    <citation type="submission" date="2024-05" db="EMBL/GenBank/DDBJ databases">
        <title>Metabacillus sp. nov., isolated from the rhizosphere soil of tomato plants.</title>
        <authorList>
            <person name="Ma R."/>
        </authorList>
    </citation>
    <scope>NUCLEOTIDE SEQUENCE</scope>
    <source>
        <strain evidence="1">DBTR6</strain>
    </source>
</reference>
<dbReference type="PANTHER" id="PTHR41263">
    <property type="entry name" value="ASPARTYL-PHOSPHATE PHOSPHATASE YISI"/>
    <property type="match status" value="1"/>
</dbReference>
<dbReference type="Proteomes" id="UP001165287">
    <property type="component" value="Unassembled WGS sequence"/>
</dbReference>
<dbReference type="EMBL" id="JAIQUM010000024">
    <property type="protein sequence ID" value="MBZ5750996.1"/>
    <property type="molecule type" value="Genomic_DNA"/>
</dbReference>
<keyword evidence="2" id="KW-1185">Reference proteome</keyword>
<dbReference type="InterPro" id="IPR037208">
    <property type="entry name" value="Spo0E-like_sf"/>
</dbReference>
<dbReference type="Gene3D" id="4.10.280.10">
    <property type="entry name" value="Helix-loop-helix DNA-binding domain"/>
    <property type="match status" value="1"/>
</dbReference>
<accession>A0ABS7URR3</accession>
<protein>
    <submittedName>
        <fullName evidence="1">Aspartyl-phosphate phosphatase Spo0E family protein</fullName>
    </submittedName>
</protein>
<name>A0ABS7URR3_9BACI</name>
<dbReference type="PANTHER" id="PTHR41263:SF1">
    <property type="entry name" value="ASPARTYL-PHOSPHATE PHOSPHATASE YISI"/>
    <property type="match status" value="1"/>
</dbReference>
<dbReference type="Pfam" id="PF09388">
    <property type="entry name" value="SpoOE-like"/>
    <property type="match status" value="1"/>
</dbReference>
<comment type="caution">
    <text evidence="1">The sequence shown here is derived from an EMBL/GenBank/DDBJ whole genome shotgun (WGS) entry which is preliminary data.</text>
</comment>
<gene>
    <name evidence="1" type="ORF">K9V48_12220</name>
</gene>
<proteinExistence type="predicted"/>
<dbReference type="SUPFAM" id="SSF140500">
    <property type="entry name" value="BAS1536-like"/>
    <property type="match status" value="1"/>
</dbReference>
<dbReference type="InterPro" id="IPR053028">
    <property type="entry name" value="Spo0E-like_phosphatase"/>
</dbReference>
<evidence type="ECO:0000313" key="1">
    <source>
        <dbReference type="EMBL" id="MBZ5750996.1"/>
    </source>
</evidence>